<dbReference type="AlphaFoldDB" id="A0AAD6VCH3"/>
<accession>A0AAD6VCH3</accession>
<evidence type="ECO:0000313" key="2">
    <source>
        <dbReference type="EMBL" id="KAJ7209008.1"/>
    </source>
</evidence>
<feature type="compositionally biased region" description="Basic and acidic residues" evidence="1">
    <location>
        <begin position="399"/>
        <end position="408"/>
    </location>
</feature>
<feature type="compositionally biased region" description="Low complexity" evidence="1">
    <location>
        <begin position="47"/>
        <end position="58"/>
    </location>
</feature>
<protein>
    <submittedName>
        <fullName evidence="2">Uncharacterized protein</fullName>
    </submittedName>
</protein>
<evidence type="ECO:0000313" key="3">
    <source>
        <dbReference type="Proteomes" id="UP001219525"/>
    </source>
</evidence>
<organism evidence="2 3">
    <name type="scientific">Mycena pura</name>
    <dbReference type="NCBI Taxonomy" id="153505"/>
    <lineage>
        <taxon>Eukaryota</taxon>
        <taxon>Fungi</taxon>
        <taxon>Dikarya</taxon>
        <taxon>Basidiomycota</taxon>
        <taxon>Agaricomycotina</taxon>
        <taxon>Agaricomycetes</taxon>
        <taxon>Agaricomycetidae</taxon>
        <taxon>Agaricales</taxon>
        <taxon>Marasmiineae</taxon>
        <taxon>Mycenaceae</taxon>
        <taxon>Mycena</taxon>
    </lineage>
</organism>
<evidence type="ECO:0000256" key="1">
    <source>
        <dbReference type="SAM" id="MobiDB-lite"/>
    </source>
</evidence>
<feature type="region of interest" description="Disordered" evidence="1">
    <location>
        <begin position="386"/>
        <end position="408"/>
    </location>
</feature>
<feature type="region of interest" description="Disordered" evidence="1">
    <location>
        <begin position="239"/>
        <end position="277"/>
    </location>
</feature>
<reference evidence="2" key="1">
    <citation type="submission" date="2023-03" db="EMBL/GenBank/DDBJ databases">
        <title>Massive genome expansion in bonnet fungi (Mycena s.s.) driven by repeated elements and novel gene families across ecological guilds.</title>
        <authorList>
            <consortium name="Lawrence Berkeley National Laboratory"/>
            <person name="Harder C.B."/>
            <person name="Miyauchi S."/>
            <person name="Viragh M."/>
            <person name="Kuo A."/>
            <person name="Thoen E."/>
            <person name="Andreopoulos B."/>
            <person name="Lu D."/>
            <person name="Skrede I."/>
            <person name="Drula E."/>
            <person name="Henrissat B."/>
            <person name="Morin E."/>
            <person name="Kohler A."/>
            <person name="Barry K."/>
            <person name="LaButti K."/>
            <person name="Morin E."/>
            <person name="Salamov A."/>
            <person name="Lipzen A."/>
            <person name="Mereny Z."/>
            <person name="Hegedus B."/>
            <person name="Baldrian P."/>
            <person name="Stursova M."/>
            <person name="Weitz H."/>
            <person name="Taylor A."/>
            <person name="Grigoriev I.V."/>
            <person name="Nagy L.G."/>
            <person name="Martin F."/>
            <person name="Kauserud H."/>
        </authorList>
    </citation>
    <scope>NUCLEOTIDE SEQUENCE</scope>
    <source>
        <strain evidence="2">9144</strain>
    </source>
</reference>
<sequence>MPRSRVYASEPNRTLPVPKTDTRNISRNVPGQLPTYFAKRPQHEVLSRSLNKSSQSSLANTAQQNDAGRDAYNRRRMQDRPTLLRPHMRIVYVVDAPTFFARSLQSTTYQLLSSPTTTRAGTELLQSLKAMPPRWLTTCTSPIHMVHATRARVWRASRCLKRSAAANGSASRTSARTRTSRSSRCIASSAQAATSGSACAPTRRTARFTAMCPDADPDVLRRNGLANARPASSYARALEELARDPSPRRHTTRTRSPCNTRDSFGTSDASLTASALGRPRFRKTKRFHCLSTGPAGESQCAELRALGIARTRDLPHLVLGHTLPQMIPSQQGRDDAHMARPWAVMHLAHACAGAGVRGDGRGAVGCLSCVRRDRVDAALGAASAASSAGTGAGAGATRRTCERGRDAHYRAVPRARAEMTAIRGGQRESRRTERGLARRWEELDVDLVDLVAASTHF</sequence>
<proteinExistence type="predicted"/>
<dbReference type="EMBL" id="JARJCW010000032">
    <property type="protein sequence ID" value="KAJ7209008.1"/>
    <property type="molecule type" value="Genomic_DNA"/>
</dbReference>
<feature type="compositionally biased region" description="Polar residues" evidence="1">
    <location>
        <begin position="258"/>
        <end position="273"/>
    </location>
</feature>
<feature type="compositionally biased region" description="Basic and acidic residues" evidence="1">
    <location>
        <begin position="67"/>
        <end position="79"/>
    </location>
</feature>
<gene>
    <name evidence="2" type="ORF">GGX14DRAFT_543374</name>
</gene>
<dbReference type="Proteomes" id="UP001219525">
    <property type="component" value="Unassembled WGS sequence"/>
</dbReference>
<comment type="caution">
    <text evidence="2">The sequence shown here is derived from an EMBL/GenBank/DDBJ whole genome shotgun (WGS) entry which is preliminary data.</text>
</comment>
<feature type="region of interest" description="Disordered" evidence="1">
    <location>
        <begin position="1"/>
        <end position="34"/>
    </location>
</feature>
<name>A0AAD6VCH3_9AGAR</name>
<keyword evidence="3" id="KW-1185">Reference proteome</keyword>
<feature type="region of interest" description="Disordered" evidence="1">
    <location>
        <begin position="47"/>
        <end position="80"/>
    </location>
</feature>